<dbReference type="SUPFAM" id="SSF53474">
    <property type="entry name" value="alpha/beta-Hydrolases"/>
    <property type="match status" value="1"/>
</dbReference>
<sequence length="140" mass="15616">KPKVYAKTDSKLFDRISKHVPVLQKVYTLPWWCPFGDAQTIVSGTLRKCPPLPFVREVIEFEDGGALGIDWLHPDGCTADAPIVLFLPGITGTRQNEIETVQLEIALTSCTQLKKYVLENGVSLFTIRADSEVFIYGTEC</sequence>
<evidence type="ECO:0000313" key="2">
    <source>
        <dbReference type="EMBL" id="KIH49867.1"/>
    </source>
</evidence>
<dbReference type="EMBL" id="KN751637">
    <property type="protein sequence ID" value="KIH49867.1"/>
    <property type="molecule type" value="Genomic_DNA"/>
</dbReference>
<feature type="non-terminal residue" evidence="2">
    <location>
        <position position="1"/>
    </location>
</feature>
<dbReference type="Proteomes" id="UP000054047">
    <property type="component" value="Unassembled WGS sequence"/>
</dbReference>
<name>A0A0C2CJD0_9BILA</name>
<protein>
    <submittedName>
        <fullName evidence="2">Uncharacterized protein</fullName>
    </submittedName>
</protein>
<evidence type="ECO:0000256" key="1">
    <source>
        <dbReference type="ARBA" id="ARBA00010884"/>
    </source>
</evidence>
<dbReference type="GO" id="GO:0008126">
    <property type="term" value="F:acetylesterase activity"/>
    <property type="evidence" value="ECO:0007669"/>
    <property type="project" value="TreeGrafter"/>
</dbReference>
<dbReference type="OrthoDB" id="247542at2759"/>
<evidence type="ECO:0000313" key="3">
    <source>
        <dbReference type="Proteomes" id="UP000054047"/>
    </source>
</evidence>
<dbReference type="PANTHER" id="PTHR10794:SF63">
    <property type="entry name" value="ALPHA_BETA HYDROLASE 1, ISOFORM A"/>
    <property type="match status" value="1"/>
</dbReference>
<keyword evidence="3" id="KW-1185">Reference proteome</keyword>
<dbReference type="GO" id="GO:0051793">
    <property type="term" value="P:medium-chain fatty acid catabolic process"/>
    <property type="evidence" value="ECO:0007669"/>
    <property type="project" value="TreeGrafter"/>
</dbReference>
<proteinExistence type="inferred from homology"/>
<accession>A0A0C2CJD0</accession>
<reference evidence="2 3" key="1">
    <citation type="submission" date="2013-12" db="EMBL/GenBank/DDBJ databases">
        <title>Draft genome of the parsitic nematode Ancylostoma duodenale.</title>
        <authorList>
            <person name="Mitreva M."/>
        </authorList>
    </citation>
    <scope>NUCLEOTIDE SEQUENCE [LARGE SCALE GENOMIC DNA]</scope>
    <source>
        <strain evidence="2 3">Zhejiang</strain>
    </source>
</reference>
<dbReference type="InterPro" id="IPR050960">
    <property type="entry name" value="AB_hydrolase_4_sf"/>
</dbReference>
<dbReference type="GO" id="GO:0051792">
    <property type="term" value="P:medium-chain fatty acid biosynthetic process"/>
    <property type="evidence" value="ECO:0007669"/>
    <property type="project" value="TreeGrafter"/>
</dbReference>
<gene>
    <name evidence="2" type="ORF">ANCDUO_20057</name>
</gene>
<comment type="similarity">
    <text evidence="1">Belongs to the AB hydrolase superfamily. AB hydrolase 4 family.</text>
</comment>
<dbReference type="PANTHER" id="PTHR10794">
    <property type="entry name" value="ABHYDROLASE DOMAIN-CONTAINING PROTEIN"/>
    <property type="match status" value="1"/>
</dbReference>
<dbReference type="AlphaFoldDB" id="A0A0C2CJD0"/>
<dbReference type="GO" id="GO:0047372">
    <property type="term" value="F:monoacylglycerol lipase activity"/>
    <property type="evidence" value="ECO:0007669"/>
    <property type="project" value="TreeGrafter"/>
</dbReference>
<dbReference type="InterPro" id="IPR029058">
    <property type="entry name" value="AB_hydrolase_fold"/>
</dbReference>
<organism evidence="2 3">
    <name type="scientific">Ancylostoma duodenale</name>
    <dbReference type="NCBI Taxonomy" id="51022"/>
    <lineage>
        <taxon>Eukaryota</taxon>
        <taxon>Metazoa</taxon>
        <taxon>Ecdysozoa</taxon>
        <taxon>Nematoda</taxon>
        <taxon>Chromadorea</taxon>
        <taxon>Rhabditida</taxon>
        <taxon>Rhabditina</taxon>
        <taxon>Rhabditomorpha</taxon>
        <taxon>Strongyloidea</taxon>
        <taxon>Ancylostomatidae</taxon>
        <taxon>Ancylostomatinae</taxon>
        <taxon>Ancylostoma</taxon>
    </lineage>
</organism>